<protein>
    <submittedName>
        <fullName evidence="2">Uncharacterized protein</fullName>
    </submittedName>
</protein>
<dbReference type="Proteomes" id="UP000557566">
    <property type="component" value="Unassembled WGS sequence"/>
</dbReference>
<name>A0A8H4V6P4_9HYPO</name>
<reference evidence="2 3" key="1">
    <citation type="journal article" date="2020" name="Genome Biol. Evol.">
        <title>A new high-quality draft genome assembly of the Chinese cordyceps Ophiocordyceps sinensis.</title>
        <authorList>
            <person name="Shu R."/>
            <person name="Zhang J."/>
            <person name="Meng Q."/>
            <person name="Zhang H."/>
            <person name="Zhou G."/>
            <person name="Li M."/>
            <person name="Wu P."/>
            <person name="Zhao Y."/>
            <person name="Chen C."/>
            <person name="Qin Q."/>
        </authorList>
    </citation>
    <scope>NUCLEOTIDE SEQUENCE [LARGE SCALE GENOMIC DNA]</scope>
    <source>
        <strain evidence="2 3">IOZ07</strain>
    </source>
</reference>
<comment type="caution">
    <text evidence="2">The sequence shown here is derived from an EMBL/GenBank/DDBJ whole genome shotgun (WGS) entry which is preliminary data.</text>
</comment>
<feature type="compositionally biased region" description="Polar residues" evidence="1">
    <location>
        <begin position="1"/>
        <end position="10"/>
    </location>
</feature>
<feature type="region of interest" description="Disordered" evidence="1">
    <location>
        <begin position="1"/>
        <end position="76"/>
    </location>
</feature>
<evidence type="ECO:0000313" key="2">
    <source>
        <dbReference type="EMBL" id="KAF4509660.1"/>
    </source>
</evidence>
<dbReference type="EMBL" id="JAAVMX010000004">
    <property type="protein sequence ID" value="KAF4509660.1"/>
    <property type="molecule type" value="Genomic_DNA"/>
</dbReference>
<proteinExistence type="predicted"/>
<accession>A0A8H4V6P4</accession>
<gene>
    <name evidence="2" type="ORF">G6O67_003807</name>
</gene>
<dbReference type="AlphaFoldDB" id="A0A8H4V6P4"/>
<sequence>MQRQNRSTSPKLLLFSSAHILPPSPPSPPAQSLLATRPLPQSPPPCGTGRCCSSRKPGADEPSRRFRLRPSMVLPS</sequence>
<evidence type="ECO:0000313" key="3">
    <source>
        <dbReference type="Proteomes" id="UP000557566"/>
    </source>
</evidence>
<keyword evidence="3" id="KW-1185">Reference proteome</keyword>
<evidence type="ECO:0000256" key="1">
    <source>
        <dbReference type="SAM" id="MobiDB-lite"/>
    </source>
</evidence>
<organism evidence="2 3">
    <name type="scientific">Ophiocordyceps sinensis</name>
    <dbReference type="NCBI Taxonomy" id="72228"/>
    <lineage>
        <taxon>Eukaryota</taxon>
        <taxon>Fungi</taxon>
        <taxon>Dikarya</taxon>
        <taxon>Ascomycota</taxon>
        <taxon>Pezizomycotina</taxon>
        <taxon>Sordariomycetes</taxon>
        <taxon>Hypocreomycetidae</taxon>
        <taxon>Hypocreales</taxon>
        <taxon>Ophiocordycipitaceae</taxon>
        <taxon>Ophiocordyceps</taxon>
    </lineage>
</organism>